<keyword evidence="3" id="KW-1185">Reference proteome</keyword>
<reference evidence="2 3" key="1">
    <citation type="submission" date="2020-08" db="EMBL/GenBank/DDBJ databases">
        <title>Genomic Encyclopedia of Type Strains, Phase IV (KMG-IV): sequencing the most valuable type-strain genomes for metagenomic binning, comparative biology and taxonomic classification.</title>
        <authorList>
            <person name="Goeker M."/>
        </authorList>
    </citation>
    <scope>NUCLEOTIDE SEQUENCE [LARGE SCALE GENOMIC DNA]</scope>
    <source>
        <strain evidence="2 3">DSM 100044</strain>
    </source>
</reference>
<name>A0A7W9EU27_9SPHN</name>
<comment type="caution">
    <text evidence="2">The sequence shown here is derived from an EMBL/GenBank/DDBJ whole genome shotgun (WGS) entry which is preliminary data.</text>
</comment>
<dbReference type="InterPro" id="IPR000792">
    <property type="entry name" value="Tscrpt_reg_LuxR_C"/>
</dbReference>
<organism evidence="2 3">
    <name type="scientific">Sphingomonas aerophila</name>
    <dbReference type="NCBI Taxonomy" id="1344948"/>
    <lineage>
        <taxon>Bacteria</taxon>
        <taxon>Pseudomonadati</taxon>
        <taxon>Pseudomonadota</taxon>
        <taxon>Alphaproteobacteria</taxon>
        <taxon>Sphingomonadales</taxon>
        <taxon>Sphingomonadaceae</taxon>
        <taxon>Sphingomonas</taxon>
    </lineage>
</organism>
<dbReference type="RefSeq" id="WP_184053097.1">
    <property type="nucleotide sequence ID" value="NZ_JACIJK010000001.1"/>
</dbReference>
<proteinExistence type="predicted"/>
<dbReference type="Gene3D" id="1.10.10.10">
    <property type="entry name" value="Winged helix-like DNA-binding domain superfamily/Winged helix DNA-binding domain"/>
    <property type="match status" value="1"/>
</dbReference>
<evidence type="ECO:0000259" key="1">
    <source>
        <dbReference type="SMART" id="SM00421"/>
    </source>
</evidence>
<feature type="domain" description="HTH luxR-type" evidence="1">
    <location>
        <begin position="13"/>
        <end position="66"/>
    </location>
</feature>
<dbReference type="InterPro" id="IPR016032">
    <property type="entry name" value="Sig_transdc_resp-reg_C-effctor"/>
</dbReference>
<dbReference type="SMART" id="SM00421">
    <property type="entry name" value="HTH_LUXR"/>
    <property type="match status" value="1"/>
</dbReference>
<protein>
    <submittedName>
        <fullName evidence="2">DNA-binding CsgD family transcriptional regulator</fullName>
    </submittedName>
</protein>
<dbReference type="GO" id="GO:0003677">
    <property type="term" value="F:DNA binding"/>
    <property type="evidence" value="ECO:0007669"/>
    <property type="project" value="UniProtKB-KW"/>
</dbReference>
<evidence type="ECO:0000313" key="2">
    <source>
        <dbReference type="EMBL" id="MBB5713227.1"/>
    </source>
</evidence>
<accession>A0A7W9EU27</accession>
<gene>
    <name evidence="2" type="ORF">FHS94_000046</name>
</gene>
<dbReference type="Pfam" id="PF00196">
    <property type="entry name" value="GerE"/>
    <property type="match status" value="1"/>
</dbReference>
<dbReference type="EMBL" id="JACIJK010000001">
    <property type="protein sequence ID" value="MBB5713227.1"/>
    <property type="molecule type" value="Genomic_DNA"/>
</dbReference>
<evidence type="ECO:0000313" key="3">
    <source>
        <dbReference type="Proteomes" id="UP000546200"/>
    </source>
</evidence>
<keyword evidence="2" id="KW-0238">DNA-binding</keyword>
<dbReference type="Proteomes" id="UP000546200">
    <property type="component" value="Unassembled WGS sequence"/>
</dbReference>
<dbReference type="InterPro" id="IPR036388">
    <property type="entry name" value="WH-like_DNA-bd_sf"/>
</dbReference>
<dbReference type="GO" id="GO:0006355">
    <property type="term" value="P:regulation of DNA-templated transcription"/>
    <property type="evidence" value="ECO:0007669"/>
    <property type="project" value="InterPro"/>
</dbReference>
<dbReference type="SUPFAM" id="SSF46894">
    <property type="entry name" value="C-terminal effector domain of the bipartite response regulators"/>
    <property type="match status" value="1"/>
</dbReference>
<dbReference type="AlphaFoldDB" id="A0A7W9EU27"/>
<sequence>MSIERSRGRTAHDDVLTPAEWRVVEAVRHGLTNAIIASRLGVSADAVKFHVANALQSSALQAALNSGAGTVCAGTACCEEVRETWIRIFSSAASASFLER</sequence>